<proteinExistence type="predicted"/>
<gene>
    <name evidence="1" type="ORF">APLA_LOCUS3531</name>
</gene>
<accession>A0A8S0Z688</accession>
<evidence type="ECO:0000313" key="2">
    <source>
        <dbReference type="Proteomes" id="UP000494106"/>
    </source>
</evidence>
<evidence type="ECO:0000313" key="1">
    <source>
        <dbReference type="EMBL" id="CAB3228084.1"/>
    </source>
</evidence>
<sequence length="105" mass="12271">VYTTFIKLIQLNVEIEQKNVLKMSLQEFLVEKFKVVKQKKKYDNLAPRHPHKFRLKVIVQTEAVPTLADRAVLFYGSEEAVYEKLSGLNDKDQNSDSDNKILYQI</sequence>
<dbReference type="EMBL" id="CADEBC010000305">
    <property type="protein sequence ID" value="CAB3228084.1"/>
    <property type="molecule type" value="Genomic_DNA"/>
</dbReference>
<dbReference type="AlphaFoldDB" id="A0A8S0Z688"/>
<protein>
    <submittedName>
        <fullName evidence="1">Uncharacterized protein</fullName>
    </submittedName>
</protein>
<feature type="non-terminal residue" evidence="1">
    <location>
        <position position="1"/>
    </location>
</feature>
<comment type="caution">
    <text evidence="1">The sequence shown here is derived from an EMBL/GenBank/DDBJ whole genome shotgun (WGS) entry which is preliminary data.</text>
</comment>
<organism evidence="1 2">
    <name type="scientific">Arctia plantaginis</name>
    <name type="common">Wood tiger moth</name>
    <name type="synonym">Phalaena plantaginis</name>
    <dbReference type="NCBI Taxonomy" id="874455"/>
    <lineage>
        <taxon>Eukaryota</taxon>
        <taxon>Metazoa</taxon>
        <taxon>Ecdysozoa</taxon>
        <taxon>Arthropoda</taxon>
        <taxon>Hexapoda</taxon>
        <taxon>Insecta</taxon>
        <taxon>Pterygota</taxon>
        <taxon>Neoptera</taxon>
        <taxon>Endopterygota</taxon>
        <taxon>Lepidoptera</taxon>
        <taxon>Glossata</taxon>
        <taxon>Ditrysia</taxon>
        <taxon>Noctuoidea</taxon>
        <taxon>Erebidae</taxon>
        <taxon>Arctiinae</taxon>
        <taxon>Arctia</taxon>
    </lineage>
</organism>
<keyword evidence="2" id="KW-1185">Reference proteome</keyword>
<reference evidence="1 2" key="1">
    <citation type="submission" date="2020-04" db="EMBL/GenBank/DDBJ databases">
        <authorList>
            <person name="Wallbank WR R."/>
            <person name="Pardo Diaz C."/>
            <person name="Kozak K."/>
            <person name="Martin S."/>
            <person name="Jiggins C."/>
            <person name="Moest M."/>
            <person name="Warren A I."/>
            <person name="Byers J.R.P. K."/>
            <person name="Montejo-Kovacevich G."/>
            <person name="Yen C E."/>
        </authorList>
    </citation>
    <scope>NUCLEOTIDE SEQUENCE [LARGE SCALE GENOMIC DNA]</scope>
</reference>
<dbReference type="OrthoDB" id="194358at2759"/>
<name>A0A8S0Z688_ARCPL</name>
<dbReference type="Proteomes" id="UP000494106">
    <property type="component" value="Unassembled WGS sequence"/>
</dbReference>